<dbReference type="PANTHER" id="PTHR10417">
    <property type="entry name" value="GLUCOCORTICOID MODULATORY ELEMENT-BINDING PROTEIN"/>
    <property type="match status" value="1"/>
</dbReference>
<keyword evidence="3" id="KW-0804">Transcription</keyword>
<keyword evidence="2" id="KW-0805">Transcription regulation</keyword>
<evidence type="ECO:0000259" key="6">
    <source>
        <dbReference type="PROSITE" id="PS50864"/>
    </source>
</evidence>
<evidence type="ECO:0000256" key="1">
    <source>
        <dbReference type="ARBA" id="ARBA00022553"/>
    </source>
</evidence>
<keyword evidence="4" id="KW-0539">Nucleus</keyword>
<dbReference type="GO" id="GO:0046872">
    <property type="term" value="F:metal ion binding"/>
    <property type="evidence" value="ECO:0007669"/>
    <property type="project" value="UniProtKB-KW"/>
</dbReference>
<sequence>MSEVDIAEDLPNGDDSAFADDQHDGSGDASNSVVQAVDTESNGHNTISAEHVYVATSQGLLTAAEHFQEANGLKTTHIVIHDQTLTVDSSGLKTPTTPIPPPTPATPLSREKGLKYQWDDSVHMTILPVRCKHTNGELHKAKFGSGGRGRCIRAFEDEWFTPNEFEAKSGRASSKDWKRSIRYGGRTLQCLIEDGILQPHATSCTCAACCDDESVTGPIRLFVPYKRRKKDSESDASSPTRIESIPVPVNISKKPRMNSTKSPGPPVTPVSLANAITLGNQVPVSMKDHGMMVSIGNSINTHAQGPQPIKMTSADGETVQIFTTDAAGNIITGDAVMMTPIPVTPKAPQTTVMTVPDVSEQRQWWQLEELVNGVLSQAQQIKALIEQAKQQSQMSRDAAIHQLKMQMDKEKQDALNAARMEAQMSIQRAVMEERAQKDIAVQQALATARGEFQEKLDSVTVVTCDKVSYNDSWTHQGSQNNIESIMVTEVEDDSDKEKE</sequence>
<evidence type="ECO:0000256" key="2">
    <source>
        <dbReference type="ARBA" id="ARBA00023015"/>
    </source>
</evidence>
<evidence type="ECO:0000256" key="4">
    <source>
        <dbReference type="ARBA" id="ARBA00023242"/>
    </source>
</evidence>
<dbReference type="GO" id="GO:0003677">
    <property type="term" value="F:DNA binding"/>
    <property type="evidence" value="ECO:0007669"/>
    <property type="project" value="UniProtKB-KW"/>
</dbReference>
<evidence type="ECO:0000313" key="8">
    <source>
        <dbReference type="Proteomes" id="UP000242188"/>
    </source>
</evidence>
<evidence type="ECO:0000256" key="3">
    <source>
        <dbReference type="ARBA" id="ARBA00023163"/>
    </source>
</evidence>
<dbReference type="Proteomes" id="UP000242188">
    <property type="component" value="Unassembled WGS sequence"/>
</dbReference>
<feature type="region of interest" description="Disordered" evidence="5">
    <location>
        <begin position="1"/>
        <end position="31"/>
    </location>
</feature>
<dbReference type="InterPro" id="IPR000770">
    <property type="entry name" value="SAND_dom"/>
</dbReference>
<dbReference type="AlphaFoldDB" id="A0A210QJQ8"/>
<comment type="caution">
    <text evidence="7">The sequence shown here is derived from an EMBL/GenBank/DDBJ whole genome shotgun (WGS) entry which is preliminary data.</text>
</comment>
<gene>
    <name evidence="7" type="ORF">KP79_PYT06969</name>
</gene>
<accession>A0A210QJQ8</accession>
<dbReference type="FunFam" id="3.10.390.10:FF:000004">
    <property type="entry name" value="Deformed epidermal autoregulatory factor 1"/>
    <property type="match status" value="1"/>
</dbReference>
<dbReference type="OrthoDB" id="437457at2759"/>
<dbReference type="SMART" id="SM00258">
    <property type="entry name" value="SAND"/>
    <property type="match status" value="1"/>
</dbReference>
<dbReference type="PROSITE" id="PS50864">
    <property type="entry name" value="SAND"/>
    <property type="match status" value="1"/>
</dbReference>
<feature type="region of interest" description="Disordered" evidence="5">
    <location>
        <begin position="89"/>
        <end position="110"/>
    </location>
</feature>
<protein>
    <submittedName>
        <fullName evidence="7">Deformed epidermal autoregulatory factor 1-like</fullName>
    </submittedName>
</protein>
<dbReference type="EMBL" id="NEDP02003316">
    <property type="protein sequence ID" value="OWF48994.1"/>
    <property type="molecule type" value="Genomic_DNA"/>
</dbReference>
<proteinExistence type="predicted"/>
<dbReference type="Gene3D" id="3.10.390.10">
    <property type="entry name" value="SAND domain-like"/>
    <property type="match status" value="1"/>
</dbReference>
<dbReference type="InterPro" id="IPR010919">
    <property type="entry name" value="SAND-like_dom_sf"/>
</dbReference>
<dbReference type="SUPFAM" id="SSF63763">
    <property type="entry name" value="SAND domain-like"/>
    <property type="match status" value="1"/>
</dbReference>
<evidence type="ECO:0000313" key="7">
    <source>
        <dbReference type="EMBL" id="OWF48994.1"/>
    </source>
</evidence>
<dbReference type="Pfam" id="PF01342">
    <property type="entry name" value="SAND"/>
    <property type="match status" value="1"/>
</dbReference>
<feature type="domain" description="SAND" evidence="6">
    <location>
        <begin position="117"/>
        <end position="198"/>
    </location>
</feature>
<keyword evidence="1" id="KW-0597">Phosphoprotein</keyword>
<keyword evidence="8" id="KW-1185">Reference proteome</keyword>
<reference evidence="7 8" key="1">
    <citation type="journal article" date="2017" name="Nat. Ecol. Evol.">
        <title>Scallop genome provides insights into evolution of bilaterian karyotype and development.</title>
        <authorList>
            <person name="Wang S."/>
            <person name="Zhang J."/>
            <person name="Jiao W."/>
            <person name="Li J."/>
            <person name="Xun X."/>
            <person name="Sun Y."/>
            <person name="Guo X."/>
            <person name="Huan P."/>
            <person name="Dong B."/>
            <person name="Zhang L."/>
            <person name="Hu X."/>
            <person name="Sun X."/>
            <person name="Wang J."/>
            <person name="Zhao C."/>
            <person name="Wang Y."/>
            <person name="Wang D."/>
            <person name="Huang X."/>
            <person name="Wang R."/>
            <person name="Lv J."/>
            <person name="Li Y."/>
            <person name="Zhang Z."/>
            <person name="Liu B."/>
            <person name="Lu W."/>
            <person name="Hui Y."/>
            <person name="Liang J."/>
            <person name="Zhou Z."/>
            <person name="Hou R."/>
            <person name="Li X."/>
            <person name="Liu Y."/>
            <person name="Li H."/>
            <person name="Ning X."/>
            <person name="Lin Y."/>
            <person name="Zhao L."/>
            <person name="Xing Q."/>
            <person name="Dou J."/>
            <person name="Li Y."/>
            <person name="Mao J."/>
            <person name="Guo H."/>
            <person name="Dou H."/>
            <person name="Li T."/>
            <person name="Mu C."/>
            <person name="Jiang W."/>
            <person name="Fu Q."/>
            <person name="Fu X."/>
            <person name="Miao Y."/>
            <person name="Liu J."/>
            <person name="Yu Q."/>
            <person name="Li R."/>
            <person name="Liao H."/>
            <person name="Li X."/>
            <person name="Kong Y."/>
            <person name="Jiang Z."/>
            <person name="Chourrout D."/>
            <person name="Li R."/>
            <person name="Bao Z."/>
        </authorList>
    </citation>
    <scope>NUCLEOTIDE SEQUENCE [LARGE SCALE GENOMIC DNA]</scope>
    <source>
        <strain evidence="7 8">PY_sf001</strain>
    </source>
</reference>
<feature type="compositionally biased region" description="Acidic residues" evidence="5">
    <location>
        <begin position="1"/>
        <end position="12"/>
    </location>
</feature>
<evidence type="ECO:0000256" key="5">
    <source>
        <dbReference type="SAM" id="MobiDB-lite"/>
    </source>
</evidence>
<name>A0A210QJQ8_MIZYE</name>
<organism evidence="7 8">
    <name type="scientific">Mizuhopecten yessoensis</name>
    <name type="common">Japanese scallop</name>
    <name type="synonym">Patinopecten yessoensis</name>
    <dbReference type="NCBI Taxonomy" id="6573"/>
    <lineage>
        <taxon>Eukaryota</taxon>
        <taxon>Metazoa</taxon>
        <taxon>Spiralia</taxon>
        <taxon>Lophotrochozoa</taxon>
        <taxon>Mollusca</taxon>
        <taxon>Bivalvia</taxon>
        <taxon>Autobranchia</taxon>
        <taxon>Pteriomorphia</taxon>
        <taxon>Pectinida</taxon>
        <taxon>Pectinoidea</taxon>
        <taxon>Pectinidae</taxon>
        <taxon>Mizuhopecten</taxon>
    </lineage>
</organism>